<feature type="region of interest" description="Disordered" evidence="4">
    <location>
        <begin position="100"/>
        <end position="130"/>
    </location>
</feature>
<evidence type="ECO:0000313" key="9">
    <source>
        <dbReference type="EMBL" id="CAE2281527.1"/>
    </source>
</evidence>
<dbReference type="SMART" id="SM00327">
    <property type="entry name" value="VWA"/>
    <property type="match status" value="1"/>
</dbReference>
<proteinExistence type="predicted"/>
<gene>
    <name evidence="6" type="ORF">OAUR00152_LOCUS37888</name>
    <name evidence="7" type="ORF">OAUR00152_LOCUS37889</name>
    <name evidence="8" type="ORF">OAUR00152_LOCUS37890</name>
    <name evidence="9" type="ORF">OAUR00152_LOCUS37891</name>
</gene>
<dbReference type="SUPFAM" id="SSF53300">
    <property type="entry name" value="vWA-like"/>
    <property type="match status" value="2"/>
</dbReference>
<evidence type="ECO:0000313" key="6">
    <source>
        <dbReference type="EMBL" id="CAE2281522.1"/>
    </source>
</evidence>
<keyword evidence="3" id="KW-0732">Signal</keyword>
<dbReference type="EMBL" id="HBKQ01055341">
    <property type="protein sequence ID" value="CAE2281522.1"/>
    <property type="molecule type" value="Transcribed_RNA"/>
</dbReference>
<dbReference type="GO" id="GO:0005737">
    <property type="term" value="C:cytoplasm"/>
    <property type="evidence" value="ECO:0007669"/>
    <property type="project" value="TreeGrafter"/>
</dbReference>
<sequence>MENRIAVFFQSKPCLSAHVFALKYDPDAYIKNLQFLCRSGTFAIVSSAVRARIIAALHISSKHKSVDALLKHCEVTDICKAMALLDRPRQIRQLNQRIERIEERNPSLGNTEGSSGQTTDEDEKVKGNKKRRFRRKVDKYRRKQRAIEEDLCEDGHDREACLKAHEDSAVKELIQSASVSGALARKVRRWAKTSLPSDFLEFVMLALPVDPWKILADLVHFQPKDFSVPYFLDDIHRNKDKKDAVEKTTGYCGISMEKKPWTFVAVMRDLIKNIAGDTLCEVDQQFFDIADEFPQVYKAYSFVRTQPSLTRSKAIMEQFAAHAPLDTVIWYYEEFHEVSPENCESILSERVRGVETDELLTQITGTRSKATYGKLVERILTFRKMGLAFANDIIPVTEARLERLKSSWTKAIVGNSKVAVFGDASSSMQTAINAATIFAGMVSACFDGELSFFKSELVQSPHAKPGNAKDTLEVCDKILAEKSTANAACLWPYYKQKRVMDLFVMVTDEVENRFCHGHRFASLFAKYLDEMNPYAKLVVVCVGQGDNSFRQSFKSYGIEYKTVYIDDSRPDLAKFDALLGQLAMVASQDETSKRTPTRKATMVANTSLAKKISSEGSTELDLVFCVDNTGSMGSWILSAQNNIQRIIRDIVASEASDVRFALVSYRDHPPQDPTFVTRTHDFTDNVDDMQRWVDEMRAEGGGDAPEAVADGLLDCLNLSYRPNSTKIVVMIADAPPHGLGCCGDGFPKGCPQGHDPLEIVRALATNGITIYSVICGNFEGQAFYQGIAKMTGGQYIPISSAHLLAGVIIGGAQEEISLERLMQDAQDTIEAEEKAAGRELDDDELAARLQTVFISKRMKARRTQFGGADLPEFEEAAEQYITAETIADLRDRGSQSHLSLGLYGDGLDAAPGAAGSSFAADNFAEVSYAQCKRLAKKSKARKSGW</sequence>
<keyword evidence="2" id="KW-0964">Secreted</keyword>
<dbReference type="InterPro" id="IPR056861">
    <property type="entry name" value="HMCN1-like_VWA"/>
</dbReference>
<dbReference type="PANTHER" id="PTHR47763:SF1">
    <property type="entry name" value="DUF659 DOMAIN-CONTAINING PROTEIN"/>
    <property type="match status" value="1"/>
</dbReference>
<dbReference type="PROSITE" id="PS50234">
    <property type="entry name" value="VWFA"/>
    <property type="match status" value="1"/>
</dbReference>
<dbReference type="EMBL" id="HBKQ01055344">
    <property type="protein sequence ID" value="CAE2281527.1"/>
    <property type="molecule type" value="Transcribed_RNA"/>
</dbReference>
<evidence type="ECO:0000259" key="5">
    <source>
        <dbReference type="PROSITE" id="PS50234"/>
    </source>
</evidence>
<evidence type="ECO:0000256" key="4">
    <source>
        <dbReference type="SAM" id="MobiDB-lite"/>
    </source>
</evidence>
<dbReference type="PANTHER" id="PTHR47763">
    <property type="entry name" value="ALPHA-PROTEIN KINASE VWKA"/>
    <property type="match status" value="1"/>
</dbReference>
<dbReference type="CDD" id="cd00198">
    <property type="entry name" value="vWFA"/>
    <property type="match status" value="1"/>
</dbReference>
<reference evidence="6" key="1">
    <citation type="submission" date="2021-01" db="EMBL/GenBank/DDBJ databases">
        <authorList>
            <person name="Corre E."/>
            <person name="Pelletier E."/>
            <person name="Niang G."/>
            <person name="Scheremetjew M."/>
            <person name="Finn R."/>
            <person name="Kale V."/>
            <person name="Holt S."/>
            <person name="Cochrane G."/>
            <person name="Meng A."/>
            <person name="Brown T."/>
            <person name="Cohen L."/>
        </authorList>
    </citation>
    <scope>NUCLEOTIDE SEQUENCE</scope>
    <source>
        <strain evidence="6">Isolate 1302-5</strain>
    </source>
</reference>
<dbReference type="Pfam" id="PF25106">
    <property type="entry name" value="VWA_4"/>
    <property type="match status" value="1"/>
</dbReference>
<name>A0A6U6KJM2_9STRA</name>
<dbReference type="EMBL" id="HBKQ01055343">
    <property type="protein sequence ID" value="CAE2281525.1"/>
    <property type="molecule type" value="Transcribed_RNA"/>
</dbReference>
<evidence type="ECO:0000256" key="1">
    <source>
        <dbReference type="ARBA" id="ARBA00004613"/>
    </source>
</evidence>
<evidence type="ECO:0000313" key="7">
    <source>
        <dbReference type="EMBL" id="CAE2281523.1"/>
    </source>
</evidence>
<dbReference type="GO" id="GO:0004674">
    <property type="term" value="F:protein serine/threonine kinase activity"/>
    <property type="evidence" value="ECO:0007669"/>
    <property type="project" value="TreeGrafter"/>
</dbReference>
<dbReference type="EMBL" id="HBKQ01055342">
    <property type="protein sequence ID" value="CAE2281523.1"/>
    <property type="molecule type" value="Transcribed_RNA"/>
</dbReference>
<evidence type="ECO:0000256" key="3">
    <source>
        <dbReference type="ARBA" id="ARBA00022729"/>
    </source>
</evidence>
<comment type="subcellular location">
    <subcellularLocation>
        <location evidence="1">Secreted</location>
    </subcellularLocation>
</comment>
<organism evidence="6">
    <name type="scientific">Odontella aurita</name>
    <dbReference type="NCBI Taxonomy" id="265563"/>
    <lineage>
        <taxon>Eukaryota</taxon>
        <taxon>Sar</taxon>
        <taxon>Stramenopiles</taxon>
        <taxon>Ochrophyta</taxon>
        <taxon>Bacillariophyta</taxon>
        <taxon>Mediophyceae</taxon>
        <taxon>Biddulphiophycidae</taxon>
        <taxon>Eupodiscales</taxon>
        <taxon>Odontellaceae</taxon>
        <taxon>Odontella</taxon>
    </lineage>
</organism>
<feature type="compositionally biased region" description="Polar residues" evidence="4">
    <location>
        <begin position="107"/>
        <end position="118"/>
    </location>
</feature>
<evidence type="ECO:0000313" key="8">
    <source>
        <dbReference type="EMBL" id="CAE2281525.1"/>
    </source>
</evidence>
<dbReference type="InterPro" id="IPR036465">
    <property type="entry name" value="vWFA_dom_sf"/>
</dbReference>
<dbReference type="InterPro" id="IPR052969">
    <property type="entry name" value="Thr-specific_kinase-like"/>
</dbReference>
<dbReference type="Gene3D" id="3.40.50.410">
    <property type="entry name" value="von Willebrand factor, type A domain"/>
    <property type="match status" value="2"/>
</dbReference>
<evidence type="ECO:0000256" key="2">
    <source>
        <dbReference type="ARBA" id="ARBA00022525"/>
    </source>
</evidence>
<protein>
    <recommendedName>
        <fullName evidence="5">VWFA domain-containing protein</fullName>
    </recommendedName>
</protein>
<accession>A0A6U6KJM2</accession>
<dbReference type="InterPro" id="IPR002035">
    <property type="entry name" value="VWF_A"/>
</dbReference>
<dbReference type="AlphaFoldDB" id="A0A6U6KJM2"/>
<feature type="domain" description="VWFA" evidence="5">
    <location>
        <begin position="621"/>
        <end position="816"/>
    </location>
</feature>